<accession>A0A6I8VAL6</accession>
<organism evidence="3 4">
    <name type="scientific">Drosophila pseudoobscura pseudoobscura</name>
    <name type="common">Fruit fly</name>
    <dbReference type="NCBI Taxonomy" id="46245"/>
    <lineage>
        <taxon>Eukaryota</taxon>
        <taxon>Metazoa</taxon>
        <taxon>Ecdysozoa</taxon>
        <taxon>Arthropoda</taxon>
        <taxon>Hexapoda</taxon>
        <taxon>Insecta</taxon>
        <taxon>Pterygota</taxon>
        <taxon>Neoptera</taxon>
        <taxon>Endopterygota</taxon>
        <taxon>Diptera</taxon>
        <taxon>Brachycera</taxon>
        <taxon>Muscomorpha</taxon>
        <taxon>Ephydroidea</taxon>
        <taxon>Drosophilidae</taxon>
        <taxon>Drosophila</taxon>
        <taxon>Sophophora</taxon>
    </lineage>
</organism>
<reference evidence="3" key="1">
    <citation type="submission" date="2024-06" db="UniProtKB">
        <authorList>
            <consortium name="RefSeq"/>
        </authorList>
    </citation>
    <scope>NUCLEOTIDE SEQUENCE [LARGE SCALE GENOMIC DNA]</scope>
    <source>
        <strain evidence="3">MV2-25</strain>
    </source>
</reference>
<dbReference type="AlphaFoldDB" id="A0A6I8VAL6"/>
<proteinExistence type="predicted"/>
<dbReference type="RefSeq" id="XP_015037227.1">
    <property type="nucleotide sequence ID" value="XM_015181741.2"/>
</dbReference>
<evidence type="ECO:0000313" key="4">
    <source>
        <dbReference type="RefSeq" id="XP_015037227.1"/>
    </source>
</evidence>
<gene>
    <name evidence="4" type="primary">LOC26532815</name>
</gene>
<name>A0A6I8VAL6_DROPS</name>
<feature type="chain" id="PRO_5026132430" evidence="2">
    <location>
        <begin position="18"/>
        <end position="135"/>
    </location>
</feature>
<sequence>MQSCLIIALAVLSLANAVPNDPESHAPTESESESESVTESDRIHLCEFLASFVEIKRGLNRVILGYDLNHMARANELVVEKAALLKDMLSEEAAASEQELFDDVKRFEESRKTGIRQVTNIMKSLDRKFKAKYRC</sequence>
<dbReference type="InParanoid" id="A0A6I8VAL6"/>
<reference evidence="4" key="2">
    <citation type="submission" date="2025-08" db="UniProtKB">
        <authorList>
            <consortium name="RefSeq"/>
        </authorList>
    </citation>
    <scope>IDENTIFICATION</scope>
    <source>
        <strain evidence="4">MV-25-SWS-2005</strain>
        <tissue evidence="4">Whole body</tissue>
    </source>
</reference>
<protein>
    <submittedName>
        <fullName evidence="4">Uncharacterized protein</fullName>
    </submittedName>
</protein>
<evidence type="ECO:0000256" key="1">
    <source>
        <dbReference type="SAM" id="MobiDB-lite"/>
    </source>
</evidence>
<evidence type="ECO:0000313" key="3">
    <source>
        <dbReference type="Proteomes" id="UP000001819"/>
    </source>
</evidence>
<keyword evidence="3" id="KW-1185">Reference proteome</keyword>
<dbReference type="KEGG" id="dpo:26532815"/>
<evidence type="ECO:0000256" key="2">
    <source>
        <dbReference type="SAM" id="SignalP"/>
    </source>
</evidence>
<dbReference type="Bgee" id="FBgn0271802">
    <property type="expression patterns" value="Expressed in female reproductive system"/>
</dbReference>
<feature type="signal peptide" evidence="2">
    <location>
        <begin position="1"/>
        <end position="17"/>
    </location>
</feature>
<dbReference type="GeneID" id="26532815"/>
<feature type="region of interest" description="Disordered" evidence="1">
    <location>
        <begin position="20"/>
        <end position="39"/>
    </location>
</feature>
<dbReference type="Proteomes" id="UP000001819">
    <property type="component" value="Chromosome 2"/>
</dbReference>
<keyword evidence="2" id="KW-0732">Signal</keyword>